<accession>A0A8R7QCC3</accession>
<reference evidence="3" key="1">
    <citation type="journal article" date="2013" name="Nature">
        <title>Draft genome of the wheat A-genome progenitor Triticum urartu.</title>
        <authorList>
            <person name="Ling H.Q."/>
            <person name="Zhao S."/>
            <person name="Liu D."/>
            <person name="Wang J."/>
            <person name="Sun H."/>
            <person name="Zhang C."/>
            <person name="Fan H."/>
            <person name="Li D."/>
            <person name="Dong L."/>
            <person name="Tao Y."/>
            <person name="Gao C."/>
            <person name="Wu H."/>
            <person name="Li Y."/>
            <person name="Cui Y."/>
            <person name="Guo X."/>
            <person name="Zheng S."/>
            <person name="Wang B."/>
            <person name="Yu K."/>
            <person name="Liang Q."/>
            <person name="Yang W."/>
            <person name="Lou X."/>
            <person name="Chen J."/>
            <person name="Feng M."/>
            <person name="Jian J."/>
            <person name="Zhang X."/>
            <person name="Luo G."/>
            <person name="Jiang Y."/>
            <person name="Liu J."/>
            <person name="Wang Z."/>
            <person name="Sha Y."/>
            <person name="Zhang B."/>
            <person name="Wu H."/>
            <person name="Tang D."/>
            <person name="Shen Q."/>
            <person name="Xue P."/>
            <person name="Zou S."/>
            <person name="Wang X."/>
            <person name="Liu X."/>
            <person name="Wang F."/>
            <person name="Yang Y."/>
            <person name="An X."/>
            <person name="Dong Z."/>
            <person name="Zhang K."/>
            <person name="Zhang X."/>
            <person name="Luo M.C."/>
            <person name="Dvorak J."/>
            <person name="Tong Y."/>
            <person name="Wang J."/>
            <person name="Yang H."/>
            <person name="Li Z."/>
            <person name="Wang D."/>
            <person name="Zhang A."/>
            <person name="Wang J."/>
        </authorList>
    </citation>
    <scope>NUCLEOTIDE SEQUENCE</scope>
    <source>
        <strain evidence="3">cv. G1812</strain>
    </source>
</reference>
<evidence type="ECO:0000313" key="3">
    <source>
        <dbReference type="Proteomes" id="UP000015106"/>
    </source>
</evidence>
<protein>
    <submittedName>
        <fullName evidence="2">Uncharacterized protein</fullName>
    </submittedName>
</protein>
<proteinExistence type="predicted"/>
<name>A0A8R7QCC3_TRIUA</name>
<dbReference type="AlphaFoldDB" id="A0A8R7QCC3"/>
<evidence type="ECO:0000313" key="2">
    <source>
        <dbReference type="EnsemblPlants" id="TuG1812G0500002349.01.T01.cds359598"/>
    </source>
</evidence>
<dbReference type="Proteomes" id="UP000015106">
    <property type="component" value="Chromosome 5"/>
</dbReference>
<reference evidence="2" key="2">
    <citation type="submission" date="2018-03" db="EMBL/GenBank/DDBJ databases">
        <title>The Triticum urartu genome reveals the dynamic nature of wheat genome evolution.</title>
        <authorList>
            <person name="Ling H."/>
            <person name="Ma B."/>
            <person name="Shi X."/>
            <person name="Liu H."/>
            <person name="Dong L."/>
            <person name="Sun H."/>
            <person name="Cao Y."/>
            <person name="Gao Q."/>
            <person name="Zheng S."/>
            <person name="Li Y."/>
            <person name="Yu Y."/>
            <person name="Du H."/>
            <person name="Qi M."/>
            <person name="Li Y."/>
            <person name="Yu H."/>
            <person name="Cui Y."/>
            <person name="Wang N."/>
            <person name="Chen C."/>
            <person name="Wu H."/>
            <person name="Zhao Y."/>
            <person name="Zhang J."/>
            <person name="Li Y."/>
            <person name="Zhou W."/>
            <person name="Zhang B."/>
            <person name="Hu W."/>
            <person name="Eijk M."/>
            <person name="Tang J."/>
            <person name="Witsenboer H."/>
            <person name="Zhao S."/>
            <person name="Li Z."/>
            <person name="Zhang A."/>
            <person name="Wang D."/>
            <person name="Liang C."/>
        </authorList>
    </citation>
    <scope>NUCLEOTIDE SEQUENCE [LARGE SCALE GENOMIC DNA]</scope>
    <source>
        <strain evidence="2">cv. G1812</strain>
    </source>
</reference>
<keyword evidence="3" id="KW-1185">Reference proteome</keyword>
<feature type="compositionally biased region" description="Low complexity" evidence="1">
    <location>
        <begin position="32"/>
        <end position="43"/>
    </location>
</feature>
<dbReference type="EnsemblPlants" id="TuG1812G0500002349.01.T01">
    <property type="protein sequence ID" value="TuG1812G0500002349.01.T01.cds359598"/>
    <property type="gene ID" value="TuG1812G0500002349.01"/>
</dbReference>
<dbReference type="Gramene" id="TuG1812G0500002349.01.T01">
    <property type="protein sequence ID" value="TuG1812G0500002349.01.T01.cds359598"/>
    <property type="gene ID" value="TuG1812G0500002349.01"/>
</dbReference>
<feature type="region of interest" description="Disordered" evidence="1">
    <location>
        <begin position="32"/>
        <end position="69"/>
    </location>
</feature>
<gene>
    <name evidence="2" type="primary">LOC125556075</name>
</gene>
<reference evidence="2" key="3">
    <citation type="submission" date="2022-06" db="UniProtKB">
        <authorList>
            <consortium name="EnsemblPlants"/>
        </authorList>
    </citation>
    <scope>IDENTIFICATION</scope>
</reference>
<sequence length="188" mass="19802">MRPPFSRLCSMSTDVPPPLAFIAFSASAAPFPDPAASSVSLSRRPSRSTDDSDDMPSSPALAALSREDSDRRSMAGLDWVSSQSTVLLALSKPSWSCSAKKSRATSRESRIRRSRTPCAVRILLCRSVLNGLFLALACPVPAACTAPVLASFAGGISTRGGAGGRGLMSTASSVSELNWLPWPGKKWS</sequence>
<organism evidence="2 3">
    <name type="scientific">Triticum urartu</name>
    <name type="common">Red wild einkorn</name>
    <name type="synonym">Crithodium urartu</name>
    <dbReference type="NCBI Taxonomy" id="4572"/>
    <lineage>
        <taxon>Eukaryota</taxon>
        <taxon>Viridiplantae</taxon>
        <taxon>Streptophyta</taxon>
        <taxon>Embryophyta</taxon>
        <taxon>Tracheophyta</taxon>
        <taxon>Spermatophyta</taxon>
        <taxon>Magnoliopsida</taxon>
        <taxon>Liliopsida</taxon>
        <taxon>Poales</taxon>
        <taxon>Poaceae</taxon>
        <taxon>BOP clade</taxon>
        <taxon>Pooideae</taxon>
        <taxon>Triticodae</taxon>
        <taxon>Triticeae</taxon>
        <taxon>Triticinae</taxon>
        <taxon>Triticum</taxon>
    </lineage>
</organism>
<evidence type="ECO:0000256" key="1">
    <source>
        <dbReference type="SAM" id="MobiDB-lite"/>
    </source>
</evidence>